<evidence type="ECO:0000259" key="2">
    <source>
        <dbReference type="Pfam" id="PF01850"/>
    </source>
</evidence>
<keyword evidence="4" id="KW-1185">Reference proteome</keyword>
<dbReference type="RefSeq" id="WP_048091200.1">
    <property type="nucleotide sequence ID" value="NZ_JMIY01000005.1"/>
</dbReference>
<dbReference type="Pfam" id="PF01850">
    <property type="entry name" value="PIN"/>
    <property type="match status" value="1"/>
</dbReference>
<dbReference type="InterPro" id="IPR044153">
    <property type="entry name" value="PIN_Pae0151-like"/>
</dbReference>
<keyword evidence="1" id="KW-0460">Magnesium</keyword>
<dbReference type="PANTHER" id="PTHR35901">
    <property type="entry name" value="RIBONUCLEASE VAPC3"/>
    <property type="match status" value="1"/>
</dbReference>
<dbReference type="InterPro" id="IPR002716">
    <property type="entry name" value="PIN_dom"/>
</dbReference>
<protein>
    <submittedName>
        <fullName evidence="3">Putative nucleic acid-binding protein, contains PIN domain</fullName>
    </submittedName>
</protein>
<dbReference type="InterPro" id="IPR051619">
    <property type="entry name" value="TypeII_TA_RNase_PINc/VapC"/>
</dbReference>
<dbReference type="PANTHER" id="PTHR35901:SF1">
    <property type="entry name" value="EXONUCLEASE VAPC9"/>
    <property type="match status" value="1"/>
</dbReference>
<dbReference type="Gene3D" id="3.40.50.1010">
    <property type="entry name" value="5'-nuclease"/>
    <property type="match status" value="1"/>
</dbReference>
<dbReference type="SUPFAM" id="SSF88723">
    <property type="entry name" value="PIN domain-like"/>
    <property type="match status" value="1"/>
</dbReference>
<sequence length="146" mass="16495">MYCIDASVFINAEIEGEEFHEHSAKLMQNIRDRGITIIVPEIVLPEISSAIARGTDDPENAIEFIKELKQIPNIVFVPIDRELADNASQLAAEYRLRGCDAIYVAVASLFRAKLISLDKQQIERAAECIETAKPQEEVKNFNKHIR</sequence>
<evidence type="ECO:0000313" key="3">
    <source>
        <dbReference type="EMBL" id="KCZ71324.1"/>
    </source>
</evidence>
<dbReference type="EMBL" id="JMIY01000005">
    <property type="protein sequence ID" value="KCZ71324.1"/>
    <property type="molecule type" value="Genomic_DNA"/>
</dbReference>
<accession>A0A062V6B0</accession>
<reference evidence="3 4" key="1">
    <citation type="journal article" date="2013" name="Nature">
        <title>Anaerobic oxidation of methane coupled to nitrate reduction in a novel archaeal lineage.</title>
        <authorList>
            <person name="Haroon M.F."/>
            <person name="Hu S."/>
            <person name="Shi Y."/>
            <person name="Imelfort M."/>
            <person name="Keller J."/>
            <person name="Hugenholtz P."/>
            <person name="Yuan Z."/>
            <person name="Tyson G.W."/>
        </authorList>
    </citation>
    <scope>NUCLEOTIDE SEQUENCE [LARGE SCALE GENOMIC DNA]</scope>
    <source>
        <strain evidence="3 4">ANME-2d</strain>
    </source>
</reference>
<gene>
    <name evidence="3" type="ORF">ANME2D_02051</name>
</gene>
<comment type="caution">
    <text evidence="3">The sequence shown here is derived from an EMBL/GenBank/DDBJ whole genome shotgun (WGS) entry which is preliminary data.</text>
</comment>
<name>A0A062V6B0_9EURY</name>
<proteinExistence type="predicted"/>
<organism evidence="3 4">
    <name type="scientific">Candidatus Methanoperedens nitratireducens</name>
    <dbReference type="NCBI Taxonomy" id="1392998"/>
    <lineage>
        <taxon>Archaea</taxon>
        <taxon>Methanobacteriati</taxon>
        <taxon>Methanobacteriota</taxon>
        <taxon>Stenosarchaea group</taxon>
        <taxon>Methanomicrobia</taxon>
        <taxon>Methanosarcinales</taxon>
        <taxon>ANME-2 cluster</taxon>
        <taxon>Candidatus Methanoperedentaceae</taxon>
        <taxon>Candidatus Methanoperedens</taxon>
    </lineage>
</organism>
<evidence type="ECO:0000256" key="1">
    <source>
        <dbReference type="ARBA" id="ARBA00022842"/>
    </source>
</evidence>
<evidence type="ECO:0000313" key="4">
    <source>
        <dbReference type="Proteomes" id="UP000027153"/>
    </source>
</evidence>
<dbReference type="OrthoDB" id="114910at2157"/>
<dbReference type="InterPro" id="IPR029060">
    <property type="entry name" value="PIN-like_dom_sf"/>
</dbReference>
<feature type="domain" description="PIN" evidence="2">
    <location>
        <begin position="2"/>
        <end position="125"/>
    </location>
</feature>
<dbReference type="Proteomes" id="UP000027153">
    <property type="component" value="Unassembled WGS sequence"/>
</dbReference>
<dbReference type="AlphaFoldDB" id="A0A062V6B0"/>
<dbReference type="CDD" id="cd09873">
    <property type="entry name" value="PIN_Pae0151-like"/>
    <property type="match status" value="1"/>
</dbReference>